<dbReference type="GO" id="GO:0046872">
    <property type="term" value="F:metal ion binding"/>
    <property type="evidence" value="ECO:0007669"/>
    <property type="project" value="UniProtKB-UniRule"/>
</dbReference>
<keyword evidence="1 10" id="KW-0540">Nuclease</keyword>
<protein>
    <recommendedName>
        <fullName evidence="10">CRISPR-associated endonuclease Cas1</fullName>
        <ecNumber evidence="10">3.1.-.-</ecNumber>
    </recommendedName>
</protein>
<dbReference type="AlphaFoldDB" id="A0A317N081"/>
<keyword evidence="3 10" id="KW-0255">Endonuclease</keyword>
<dbReference type="Gene3D" id="1.20.120.920">
    <property type="entry name" value="CRISPR-associated endonuclease Cas1, C-terminal domain"/>
    <property type="match status" value="1"/>
</dbReference>
<dbReference type="GO" id="GO:0043571">
    <property type="term" value="P:maintenance of CRISPR repeat elements"/>
    <property type="evidence" value="ECO:0007669"/>
    <property type="project" value="UniProtKB-UniRule"/>
</dbReference>
<dbReference type="NCBIfam" id="TIGR00287">
    <property type="entry name" value="cas1"/>
    <property type="match status" value="1"/>
</dbReference>
<dbReference type="InterPro" id="IPR050646">
    <property type="entry name" value="Cas1"/>
</dbReference>
<comment type="caution">
    <text evidence="11">The sequence shown here is derived from an EMBL/GenBank/DDBJ whole genome shotgun (WGS) entry which is preliminary data.</text>
</comment>
<keyword evidence="7 10" id="KW-0238">DNA-binding</keyword>
<dbReference type="HAMAP" id="MF_01470">
    <property type="entry name" value="Cas1"/>
    <property type="match status" value="1"/>
</dbReference>
<evidence type="ECO:0000256" key="7">
    <source>
        <dbReference type="ARBA" id="ARBA00023125"/>
    </source>
</evidence>
<dbReference type="EC" id="3.1.-.-" evidence="10"/>
<evidence type="ECO:0000256" key="2">
    <source>
        <dbReference type="ARBA" id="ARBA00022723"/>
    </source>
</evidence>
<dbReference type="RefSeq" id="WP_110016959.1">
    <property type="nucleotide sequence ID" value="NZ_QGTJ01000001.1"/>
</dbReference>
<comment type="similarity">
    <text evidence="10">Belongs to the CRISPR-associated endonuclease Cas1 family.</text>
</comment>
<reference evidence="11 12" key="1">
    <citation type="submission" date="2018-05" db="EMBL/GenBank/DDBJ databases">
        <title>Genomic Encyclopedia of Type Strains, Phase IV (KMG-IV): sequencing the most valuable type-strain genomes for metagenomic binning, comparative biology and taxonomic classification.</title>
        <authorList>
            <person name="Goeker M."/>
        </authorList>
    </citation>
    <scope>NUCLEOTIDE SEQUENCE [LARGE SCALE GENOMIC DNA]</scope>
    <source>
        <strain evidence="11 12">DSM 23606</strain>
    </source>
</reference>
<dbReference type="GO" id="GO:0051607">
    <property type="term" value="P:defense response to virus"/>
    <property type="evidence" value="ECO:0007669"/>
    <property type="project" value="UniProtKB-UniRule"/>
</dbReference>
<keyword evidence="5 10" id="KW-0460">Magnesium</keyword>
<name>A0A317N081_9GAMM</name>
<keyword evidence="4 10" id="KW-0378">Hydrolase</keyword>
<dbReference type="GO" id="GO:0004519">
    <property type="term" value="F:endonuclease activity"/>
    <property type="evidence" value="ECO:0007669"/>
    <property type="project" value="UniProtKB-UniRule"/>
</dbReference>
<feature type="binding site" evidence="10">
    <location>
        <position position="226"/>
    </location>
    <ligand>
        <name>Mn(2+)</name>
        <dbReference type="ChEBI" id="CHEBI:29035"/>
    </ligand>
</feature>
<feature type="binding site" evidence="10">
    <location>
        <position position="161"/>
    </location>
    <ligand>
        <name>Mn(2+)</name>
        <dbReference type="ChEBI" id="CHEBI:29035"/>
    </ligand>
</feature>
<organism evidence="11 12">
    <name type="scientific">Plasticicumulans acidivorans</name>
    <dbReference type="NCBI Taxonomy" id="886464"/>
    <lineage>
        <taxon>Bacteria</taxon>
        <taxon>Pseudomonadati</taxon>
        <taxon>Pseudomonadota</taxon>
        <taxon>Gammaproteobacteria</taxon>
        <taxon>Candidatus Competibacteraceae</taxon>
        <taxon>Plasticicumulans</taxon>
    </lineage>
</organism>
<evidence type="ECO:0000256" key="1">
    <source>
        <dbReference type="ARBA" id="ARBA00022722"/>
    </source>
</evidence>
<comment type="function">
    <text evidence="10">CRISPR (clustered regularly interspaced short palindromic repeat), is an adaptive immune system that provides protection against mobile genetic elements (viruses, transposable elements and conjugative plasmids). CRISPR clusters contain spacers, sequences complementary to antecedent mobile elements, and target invading nucleic acids. CRISPR clusters are transcribed and processed into CRISPR RNA (crRNA). Acts as a dsDNA endonuclease. Involved in the integration of spacer DNA into the CRISPR cassette.</text>
</comment>
<evidence type="ECO:0000256" key="9">
    <source>
        <dbReference type="ARBA" id="ARBA00038592"/>
    </source>
</evidence>
<evidence type="ECO:0000256" key="6">
    <source>
        <dbReference type="ARBA" id="ARBA00023118"/>
    </source>
</evidence>
<evidence type="ECO:0000256" key="3">
    <source>
        <dbReference type="ARBA" id="ARBA00022759"/>
    </source>
</evidence>
<sequence>MGTLYIDRKGVALSAAAGRLCIREPGAEARTLPLQLVERIVVHGQAQLDTSLLAALAEQGSGLVCLSGRHARRFAQLAAPAHSDARRRLGQYRLVCDAEASLQLARTWVSGKLAAQQRVLERARQVRTDQRLVLSRALERLQALSAGIAQAGDLDALRGGEGAAAAAYFAGLQCLFAAALGFNGRNRRPPRDPVNACLSLAYTLLHSEAVRAVQMAGLDPLLGCLHAPAWGRESLACDLIEPLRPHADAWVHGLFRERLLRAEAFNQDKGACLLGKQGRGVFFAEWECWAPLPRRWLRRQTHALARLCTAHAPQLASATDDEA</sequence>
<proteinExistence type="inferred from homology"/>
<feature type="binding site" evidence="10">
    <location>
        <position position="241"/>
    </location>
    <ligand>
        <name>Mn(2+)</name>
        <dbReference type="ChEBI" id="CHEBI:29035"/>
    </ligand>
</feature>
<comment type="subunit">
    <text evidence="9 10">Homodimer, forms a heterotetramer with a Cas2 homodimer.</text>
</comment>
<dbReference type="GO" id="GO:0003677">
    <property type="term" value="F:DNA binding"/>
    <property type="evidence" value="ECO:0007669"/>
    <property type="project" value="UniProtKB-KW"/>
</dbReference>
<gene>
    <name evidence="10" type="primary">cas1</name>
    <name evidence="11" type="ORF">C7443_101467</name>
</gene>
<dbReference type="InterPro" id="IPR042211">
    <property type="entry name" value="CRISPR-assoc_Cas1_N"/>
</dbReference>
<dbReference type="OrthoDB" id="9803119at2"/>
<evidence type="ECO:0000313" key="12">
    <source>
        <dbReference type="Proteomes" id="UP000246569"/>
    </source>
</evidence>
<dbReference type="CDD" id="cd09634">
    <property type="entry name" value="Cas1_I-II-III"/>
    <property type="match status" value="1"/>
</dbReference>
<evidence type="ECO:0000256" key="5">
    <source>
        <dbReference type="ARBA" id="ARBA00022842"/>
    </source>
</evidence>
<keyword evidence="8 10" id="KW-0464">Manganese</keyword>
<keyword evidence="2 10" id="KW-0479">Metal-binding</keyword>
<dbReference type="PANTHER" id="PTHR34353:SF2">
    <property type="entry name" value="CRISPR-ASSOCIATED ENDONUCLEASE CAS1 1"/>
    <property type="match status" value="1"/>
</dbReference>
<evidence type="ECO:0000313" key="11">
    <source>
        <dbReference type="EMBL" id="PWV65981.1"/>
    </source>
</evidence>
<dbReference type="Proteomes" id="UP000246569">
    <property type="component" value="Unassembled WGS sequence"/>
</dbReference>
<dbReference type="GO" id="GO:0016787">
    <property type="term" value="F:hydrolase activity"/>
    <property type="evidence" value="ECO:0007669"/>
    <property type="project" value="UniProtKB-KW"/>
</dbReference>
<keyword evidence="6 10" id="KW-0051">Antiviral defense</keyword>
<dbReference type="InterPro" id="IPR002729">
    <property type="entry name" value="CRISPR-assoc_Cas1"/>
</dbReference>
<accession>A0A317N081</accession>
<dbReference type="InterPro" id="IPR042206">
    <property type="entry name" value="CRISPR-assoc_Cas1_C"/>
</dbReference>
<evidence type="ECO:0000256" key="8">
    <source>
        <dbReference type="ARBA" id="ARBA00023211"/>
    </source>
</evidence>
<dbReference type="EMBL" id="QGTJ01000001">
    <property type="protein sequence ID" value="PWV65981.1"/>
    <property type="molecule type" value="Genomic_DNA"/>
</dbReference>
<evidence type="ECO:0000256" key="4">
    <source>
        <dbReference type="ARBA" id="ARBA00022801"/>
    </source>
</evidence>
<dbReference type="Gene3D" id="3.100.10.20">
    <property type="entry name" value="CRISPR-associated endonuclease Cas1, N-terminal domain"/>
    <property type="match status" value="1"/>
</dbReference>
<dbReference type="Pfam" id="PF01867">
    <property type="entry name" value="Cas_Cas1"/>
    <property type="match status" value="1"/>
</dbReference>
<keyword evidence="12" id="KW-1185">Reference proteome</keyword>
<dbReference type="PANTHER" id="PTHR34353">
    <property type="entry name" value="CRISPR-ASSOCIATED ENDONUCLEASE CAS1 1"/>
    <property type="match status" value="1"/>
</dbReference>
<evidence type="ECO:0000256" key="10">
    <source>
        <dbReference type="HAMAP-Rule" id="MF_01470"/>
    </source>
</evidence>
<comment type="cofactor">
    <cofactor evidence="10">
        <name>Mg(2+)</name>
        <dbReference type="ChEBI" id="CHEBI:18420"/>
    </cofactor>
    <cofactor evidence="10">
        <name>Mn(2+)</name>
        <dbReference type="ChEBI" id="CHEBI:29035"/>
    </cofactor>
</comment>